<organism evidence="1 2">
    <name type="scientific">Solimonas terrae</name>
    <dbReference type="NCBI Taxonomy" id="1396819"/>
    <lineage>
        <taxon>Bacteria</taxon>
        <taxon>Pseudomonadati</taxon>
        <taxon>Pseudomonadota</taxon>
        <taxon>Gammaproteobacteria</taxon>
        <taxon>Nevskiales</taxon>
        <taxon>Nevskiaceae</taxon>
        <taxon>Solimonas</taxon>
    </lineage>
</organism>
<evidence type="ECO:0000313" key="1">
    <source>
        <dbReference type="EMBL" id="NGY05270.1"/>
    </source>
</evidence>
<sequence>MTPAPIVIVAAPFSGSSWLAGVLGTQPGLYAVPQLCAFMADRVDELLQIFALSQDEHGDGLHRTVAELYFGGQQDEQLQAARGWLVERRGRLVGELLDELAAKVAPRRLVIPETEAPLRPIQLRRLRQWRADTQFIHLHRHPWSQGCRFAAWLQDRLFVPIDYRDYSRYPPLPDPQIPWLRANETLDRFFATLPDVSVLRIASEAFDEDFRAALTRLADFLQLGGDAAAWASLRDASDWIYAARGPRAAPGGLEAEVWAPWSDEVERLAQVPQLDAALPWRPDGLGFDPAVVALARRYAYR</sequence>
<name>A0A6M2BSG6_9GAMM</name>
<dbReference type="GO" id="GO:0016740">
    <property type="term" value="F:transferase activity"/>
    <property type="evidence" value="ECO:0007669"/>
    <property type="project" value="UniProtKB-KW"/>
</dbReference>
<keyword evidence="1" id="KW-0808">Transferase</keyword>
<evidence type="ECO:0000313" key="2">
    <source>
        <dbReference type="Proteomes" id="UP000472676"/>
    </source>
</evidence>
<dbReference type="Gene3D" id="3.40.50.300">
    <property type="entry name" value="P-loop containing nucleotide triphosphate hydrolases"/>
    <property type="match status" value="1"/>
</dbReference>
<dbReference type="RefSeq" id="WP_166256376.1">
    <property type="nucleotide sequence ID" value="NZ_JAAMOW010000005.1"/>
</dbReference>
<gene>
    <name evidence="1" type="ORF">G7Y85_10855</name>
</gene>
<comment type="caution">
    <text evidence="1">The sequence shown here is derived from an EMBL/GenBank/DDBJ whole genome shotgun (WGS) entry which is preliminary data.</text>
</comment>
<proteinExistence type="predicted"/>
<keyword evidence="2" id="KW-1185">Reference proteome</keyword>
<dbReference type="InterPro" id="IPR027417">
    <property type="entry name" value="P-loop_NTPase"/>
</dbReference>
<dbReference type="SUPFAM" id="SSF52540">
    <property type="entry name" value="P-loop containing nucleoside triphosphate hydrolases"/>
    <property type="match status" value="1"/>
</dbReference>
<protein>
    <submittedName>
        <fullName evidence="1">Sulfotransferase</fullName>
    </submittedName>
</protein>
<dbReference type="Proteomes" id="UP000472676">
    <property type="component" value="Unassembled WGS sequence"/>
</dbReference>
<accession>A0A6M2BSG6</accession>
<dbReference type="Pfam" id="PF13469">
    <property type="entry name" value="Sulfotransfer_3"/>
    <property type="match status" value="1"/>
</dbReference>
<dbReference type="AlphaFoldDB" id="A0A6M2BSG6"/>
<dbReference type="EMBL" id="JAAMOW010000005">
    <property type="protein sequence ID" value="NGY05270.1"/>
    <property type="molecule type" value="Genomic_DNA"/>
</dbReference>
<reference evidence="1 2" key="1">
    <citation type="journal article" date="2014" name="Int. J. Syst. Evol. Microbiol.">
        <title>Solimonas terrae sp. nov., isolated from soil.</title>
        <authorList>
            <person name="Kim S.J."/>
            <person name="Moon J.Y."/>
            <person name="Weon H.Y."/>
            <person name="Ahn J.H."/>
            <person name="Chen W.M."/>
            <person name="Kwon S.W."/>
        </authorList>
    </citation>
    <scope>NUCLEOTIDE SEQUENCE [LARGE SCALE GENOMIC DNA]</scope>
    <source>
        <strain evidence="1 2">KIS83-12</strain>
    </source>
</reference>